<evidence type="ECO:0000313" key="3">
    <source>
        <dbReference type="EMBL" id="KAF9533611.1"/>
    </source>
</evidence>
<organism evidence="3 4">
    <name type="scientific">Crepidotus variabilis</name>
    <dbReference type="NCBI Taxonomy" id="179855"/>
    <lineage>
        <taxon>Eukaryota</taxon>
        <taxon>Fungi</taxon>
        <taxon>Dikarya</taxon>
        <taxon>Basidiomycota</taxon>
        <taxon>Agaricomycotina</taxon>
        <taxon>Agaricomycetes</taxon>
        <taxon>Agaricomycetidae</taxon>
        <taxon>Agaricales</taxon>
        <taxon>Agaricineae</taxon>
        <taxon>Crepidotaceae</taxon>
        <taxon>Crepidotus</taxon>
    </lineage>
</organism>
<protein>
    <recommendedName>
        <fullName evidence="2">F-box domain-containing protein</fullName>
    </recommendedName>
</protein>
<evidence type="ECO:0000256" key="1">
    <source>
        <dbReference type="SAM" id="MobiDB-lite"/>
    </source>
</evidence>
<dbReference type="OrthoDB" id="2322499at2759"/>
<reference evidence="3" key="1">
    <citation type="submission" date="2020-11" db="EMBL/GenBank/DDBJ databases">
        <authorList>
            <consortium name="DOE Joint Genome Institute"/>
            <person name="Ahrendt S."/>
            <person name="Riley R."/>
            <person name="Andreopoulos W."/>
            <person name="Labutti K."/>
            <person name="Pangilinan J."/>
            <person name="Ruiz-Duenas F.J."/>
            <person name="Barrasa J.M."/>
            <person name="Sanchez-Garcia M."/>
            <person name="Camarero S."/>
            <person name="Miyauchi S."/>
            <person name="Serrano A."/>
            <person name="Linde D."/>
            <person name="Babiker R."/>
            <person name="Drula E."/>
            <person name="Ayuso-Fernandez I."/>
            <person name="Pacheco R."/>
            <person name="Padilla G."/>
            <person name="Ferreira P."/>
            <person name="Barriuso J."/>
            <person name="Kellner H."/>
            <person name="Castanera R."/>
            <person name="Alfaro M."/>
            <person name="Ramirez L."/>
            <person name="Pisabarro A.G."/>
            <person name="Kuo A."/>
            <person name="Tritt A."/>
            <person name="Lipzen A."/>
            <person name="He G."/>
            <person name="Yan M."/>
            <person name="Ng V."/>
            <person name="Cullen D."/>
            <person name="Martin F."/>
            <person name="Rosso M.-N."/>
            <person name="Henrissat B."/>
            <person name="Hibbett D."/>
            <person name="Martinez A.T."/>
            <person name="Grigoriev I.V."/>
        </authorList>
    </citation>
    <scope>NUCLEOTIDE SEQUENCE</scope>
    <source>
        <strain evidence="3">CBS 506.95</strain>
    </source>
</reference>
<feature type="domain" description="F-box" evidence="2">
    <location>
        <begin position="33"/>
        <end position="82"/>
    </location>
</feature>
<sequence>MTKTQRGLISHKGQTRYVAKQPSGKAARRQRTTMSLVDLPMDIILEVLGHVEPLDLLNLLATSKTFKNLLMKRSSRLVWRRARANVPDFPECPDDLTEIGYARLVFESHCQVCDQGRSYDVRLVRMWSARARFCGECLEANFVQKETGKKLKNIYPEKVKKVLPTRVPWHGHESIYKPLDELWAKEYKRLKTDADRDHWVKKKVKERKDIEEHSTKLNRWFRLEWEPELVLRKTLRFQQRQAQIMTRLRKSGWEEELRVNRSCDNLLDDRRVRKACERELTEKVLDELVEYLEIFLEKVKEQRLKSIPQQIDGSPPTRRTSTRTRVVQRNVVDLDSE</sequence>
<dbReference type="PROSITE" id="PS50181">
    <property type="entry name" value="FBOX"/>
    <property type="match status" value="1"/>
</dbReference>
<comment type="caution">
    <text evidence="3">The sequence shown here is derived from an EMBL/GenBank/DDBJ whole genome shotgun (WGS) entry which is preliminary data.</text>
</comment>
<dbReference type="SMART" id="SM00256">
    <property type="entry name" value="FBOX"/>
    <property type="match status" value="1"/>
</dbReference>
<dbReference type="SUPFAM" id="SSF81383">
    <property type="entry name" value="F-box domain"/>
    <property type="match status" value="1"/>
</dbReference>
<dbReference type="Proteomes" id="UP000807306">
    <property type="component" value="Unassembled WGS sequence"/>
</dbReference>
<dbReference type="Pfam" id="PF00646">
    <property type="entry name" value="F-box"/>
    <property type="match status" value="1"/>
</dbReference>
<accession>A0A9P6JUN5</accession>
<gene>
    <name evidence="3" type="ORF">CPB83DRAFT_845563</name>
</gene>
<keyword evidence="4" id="KW-1185">Reference proteome</keyword>
<feature type="region of interest" description="Disordered" evidence="1">
    <location>
        <begin position="1"/>
        <end position="29"/>
    </location>
</feature>
<evidence type="ECO:0000259" key="2">
    <source>
        <dbReference type="PROSITE" id="PS50181"/>
    </source>
</evidence>
<proteinExistence type="predicted"/>
<evidence type="ECO:0000313" key="4">
    <source>
        <dbReference type="Proteomes" id="UP000807306"/>
    </source>
</evidence>
<dbReference type="InterPro" id="IPR036047">
    <property type="entry name" value="F-box-like_dom_sf"/>
</dbReference>
<dbReference type="AlphaFoldDB" id="A0A9P6JUN5"/>
<dbReference type="EMBL" id="MU157828">
    <property type="protein sequence ID" value="KAF9533611.1"/>
    <property type="molecule type" value="Genomic_DNA"/>
</dbReference>
<dbReference type="InterPro" id="IPR001810">
    <property type="entry name" value="F-box_dom"/>
</dbReference>
<name>A0A9P6JUN5_9AGAR</name>